<evidence type="ECO:0000259" key="8">
    <source>
        <dbReference type="SMART" id="SM00014"/>
    </source>
</evidence>
<comment type="subcellular location">
    <subcellularLocation>
        <location evidence="1">Cell membrane</location>
        <topology evidence="1">Multi-pass membrane protein</topology>
    </subcellularLocation>
</comment>
<keyword evidence="6 7" id="KW-0472">Membrane</keyword>
<feature type="transmembrane region" description="Helical" evidence="7">
    <location>
        <begin position="79"/>
        <end position="99"/>
    </location>
</feature>
<dbReference type="AlphaFoldDB" id="A0A937DEY4"/>
<protein>
    <submittedName>
        <fullName evidence="9">Phosphatase PAP2 family protein</fullName>
    </submittedName>
</protein>
<proteinExistence type="predicted"/>
<sequence>MESIKHKFQGPAFIMFVLYILTTLSISIFWEKGTFLLWLNDRHNIYGDVFFKYVTFLGDGLMYLIVAIIFLFYSYYNIIILAIIGLFQTILVTIGKRWIFNYPRPKSFFEDSAEVFNFVDGVKVYGAHSFPSGHTASAFAIATLLICLTKNKLLQVIFMLAAILVAVSRVYLLQHFLMDTVAGALIGMFSAGIVWWYFSDKRTSLLYDKSKLHRGLLVK</sequence>
<feature type="transmembrane region" description="Helical" evidence="7">
    <location>
        <begin position="130"/>
        <end position="149"/>
    </location>
</feature>
<dbReference type="PANTHER" id="PTHR14969">
    <property type="entry name" value="SPHINGOSINE-1-PHOSPHATE PHOSPHOHYDROLASE"/>
    <property type="match status" value="1"/>
</dbReference>
<keyword evidence="3 7" id="KW-0812">Transmembrane</keyword>
<evidence type="ECO:0000256" key="3">
    <source>
        <dbReference type="ARBA" id="ARBA00022692"/>
    </source>
</evidence>
<feature type="transmembrane region" description="Helical" evidence="7">
    <location>
        <begin position="180"/>
        <end position="198"/>
    </location>
</feature>
<dbReference type="Gene3D" id="1.20.144.10">
    <property type="entry name" value="Phosphatidic acid phosphatase type 2/haloperoxidase"/>
    <property type="match status" value="1"/>
</dbReference>
<feature type="transmembrane region" description="Helical" evidence="7">
    <location>
        <begin position="12"/>
        <end position="30"/>
    </location>
</feature>
<feature type="domain" description="Phosphatidic acid phosphatase type 2/haloperoxidase" evidence="8">
    <location>
        <begin position="79"/>
        <end position="195"/>
    </location>
</feature>
<dbReference type="PANTHER" id="PTHR14969:SF62">
    <property type="entry name" value="DECAPRENYLPHOSPHORYL-5-PHOSPHORIBOSE PHOSPHATASE RV3807C-RELATED"/>
    <property type="match status" value="1"/>
</dbReference>
<evidence type="ECO:0000256" key="2">
    <source>
        <dbReference type="ARBA" id="ARBA00022475"/>
    </source>
</evidence>
<feature type="transmembrane region" description="Helical" evidence="7">
    <location>
        <begin position="156"/>
        <end position="174"/>
    </location>
</feature>
<feature type="transmembrane region" description="Helical" evidence="7">
    <location>
        <begin position="50"/>
        <end position="72"/>
    </location>
</feature>
<dbReference type="InterPro" id="IPR000326">
    <property type="entry name" value="PAP2/HPO"/>
</dbReference>
<keyword evidence="5 7" id="KW-1133">Transmembrane helix</keyword>
<dbReference type="EMBL" id="JAERQG010000002">
    <property type="protein sequence ID" value="MBL0765677.1"/>
    <property type="molecule type" value="Genomic_DNA"/>
</dbReference>
<gene>
    <name evidence="9" type="ORF">JKP34_10470</name>
</gene>
<accession>A0A937DEY4</accession>
<evidence type="ECO:0000313" key="10">
    <source>
        <dbReference type="Proteomes" id="UP000642920"/>
    </source>
</evidence>
<reference evidence="9" key="1">
    <citation type="submission" date="2021-01" db="EMBL/GenBank/DDBJ databases">
        <title>Marivirga sp. nov., isolated from intertidal surface sediments.</title>
        <authorList>
            <person name="Zhang M."/>
        </authorList>
    </citation>
    <scope>NUCLEOTIDE SEQUENCE</scope>
    <source>
        <strain evidence="9">SM1354</strain>
    </source>
</reference>
<dbReference type="GO" id="GO:0005886">
    <property type="term" value="C:plasma membrane"/>
    <property type="evidence" value="ECO:0007669"/>
    <property type="project" value="UniProtKB-SubCell"/>
</dbReference>
<dbReference type="Pfam" id="PF01569">
    <property type="entry name" value="PAP2"/>
    <property type="match status" value="1"/>
</dbReference>
<keyword evidence="2" id="KW-1003">Cell membrane</keyword>
<comment type="caution">
    <text evidence="9">The sequence shown here is derived from an EMBL/GenBank/DDBJ whole genome shotgun (WGS) entry which is preliminary data.</text>
</comment>
<evidence type="ECO:0000256" key="5">
    <source>
        <dbReference type="ARBA" id="ARBA00022989"/>
    </source>
</evidence>
<dbReference type="GO" id="GO:0016787">
    <property type="term" value="F:hydrolase activity"/>
    <property type="evidence" value="ECO:0007669"/>
    <property type="project" value="UniProtKB-KW"/>
</dbReference>
<evidence type="ECO:0000256" key="6">
    <source>
        <dbReference type="ARBA" id="ARBA00023136"/>
    </source>
</evidence>
<evidence type="ECO:0000256" key="7">
    <source>
        <dbReference type="SAM" id="Phobius"/>
    </source>
</evidence>
<evidence type="ECO:0000256" key="1">
    <source>
        <dbReference type="ARBA" id="ARBA00004651"/>
    </source>
</evidence>
<evidence type="ECO:0000256" key="4">
    <source>
        <dbReference type="ARBA" id="ARBA00022801"/>
    </source>
</evidence>
<dbReference type="CDD" id="cd01610">
    <property type="entry name" value="PAP2_like"/>
    <property type="match status" value="1"/>
</dbReference>
<keyword evidence="4" id="KW-0378">Hydrolase</keyword>
<keyword evidence="10" id="KW-1185">Reference proteome</keyword>
<organism evidence="9 10">
    <name type="scientific">Marivirga atlantica</name>
    <dbReference type="NCBI Taxonomy" id="1548457"/>
    <lineage>
        <taxon>Bacteria</taxon>
        <taxon>Pseudomonadati</taxon>
        <taxon>Bacteroidota</taxon>
        <taxon>Cytophagia</taxon>
        <taxon>Cytophagales</taxon>
        <taxon>Marivirgaceae</taxon>
        <taxon>Marivirga</taxon>
    </lineage>
</organism>
<dbReference type="Proteomes" id="UP000642920">
    <property type="component" value="Unassembled WGS sequence"/>
</dbReference>
<name>A0A937DEY4_9BACT</name>
<dbReference type="SUPFAM" id="SSF48317">
    <property type="entry name" value="Acid phosphatase/Vanadium-dependent haloperoxidase"/>
    <property type="match status" value="1"/>
</dbReference>
<dbReference type="RefSeq" id="WP_201920770.1">
    <property type="nucleotide sequence ID" value="NZ_JAERQG010000002.1"/>
</dbReference>
<dbReference type="InterPro" id="IPR036938">
    <property type="entry name" value="PAP2/HPO_sf"/>
</dbReference>
<evidence type="ECO:0000313" key="9">
    <source>
        <dbReference type="EMBL" id="MBL0765677.1"/>
    </source>
</evidence>
<dbReference type="SMART" id="SM00014">
    <property type="entry name" value="acidPPc"/>
    <property type="match status" value="1"/>
</dbReference>